<gene>
    <name evidence="1" type="ORF">F511_14085</name>
</gene>
<name>A0A2Z7BU26_9LAMI</name>
<protein>
    <submittedName>
        <fullName evidence="1">Uncharacterized protein</fullName>
    </submittedName>
</protein>
<evidence type="ECO:0000313" key="1">
    <source>
        <dbReference type="EMBL" id="KZV35730.1"/>
    </source>
</evidence>
<dbReference type="EMBL" id="KV004114">
    <property type="protein sequence ID" value="KZV35730.1"/>
    <property type="molecule type" value="Genomic_DNA"/>
</dbReference>
<dbReference type="AlphaFoldDB" id="A0A2Z7BU26"/>
<sequence>MMSGLLKVKYISDLIIPRYNVTSMAVPTPSLSNFIEALIGWQPANIFHTERFQKLFCVLSLIDENSIIKLIHLQSKEKCLEVLMFQDLM</sequence>
<reference evidence="1 2" key="1">
    <citation type="journal article" date="2015" name="Proc. Natl. Acad. Sci. U.S.A.">
        <title>The resurrection genome of Boea hygrometrica: A blueprint for survival of dehydration.</title>
        <authorList>
            <person name="Xiao L."/>
            <person name="Yang G."/>
            <person name="Zhang L."/>
            <person name="Yang X."/>
            <person name="Zhao S."/>
            <person name="Ji Z."/>
            <person name="Zhou Q."/>
            <person name="Hu M."/>
            <person name="Wang Y."/>
            <person name="Chen M."/>
            <person name="Xu Y."/>
            <person name="Jin H."/>
            <person name="Xiao X."/>
            <person name="Hu G."/>
            <person name="Bao F."/>
            <person name="Hu Y."/>
            <person name="Wan P."/>
            <person name="Li L."/>
            <person name="Deng X."/>
            <person name="Kuang T."/>
            <person name="Xiang C."/>
            <person name="Zhu J.K."/>
            <person name="Oliver M.J."/>
            <person name="He Y."/>
        </authorList>
    </citation>
    <scope>NUCLEOTIDE SEQUENCE [LARGE SCALE GENOMIC DNA]</scope>
    <source>
        <strain evidence="2">cv. XS01</strain>
    </source>
</reference>
<dbReference type="Proteomes" id="UP000250235">
    <property type="component" value="Unassembled WGS sequence"/>
</dbReference>
<organism evidence="1 2">
    <name type="scientific">Dorcoceras hygrometricum</name>
    <dbReference type="NCBI Taxonomy" id="472368"/>
    <lineage>
        <taxon>Eukaryota</taxon>
        <taxon>Viridiplantae</taxon>
        <taxon>Streptophyta</taxon>
        <taxon>Embryophyta</taxon>
        <taxon>Tracheophyta</taxon>
        <taxon>Spermatophyta</taxon>
        <taxon>Magnoliopsida</taxon>
        <taxon>eudicotyledons</taxon>
        <taxon>Gunneridae</taxon>
        <taxon>Pentapetalae</taxon>
        <taxon>asterids</taxon>
        <taxon>lamiids</taxon>
        <taxon>Lamiales</taxon>
        <taxon>Gesneriaceae</taxon>
        <taxon>Didymocarpoideae</taxon>
        <taxon>Trichosporeae</taxon>
        <taxon>Loxocarpinae</taxon>
        <taxon>Dorcoceras</taxon>
    </lineage>
</organism>
<keyword evidence="2" id="KW-1185">Reference proteome</keyword>
<proteinExistence type="predicted"/>
<accession>A0A2Z7BU26</accession>
<evidence type="ECO:0000313" key="2">
    <source>
        <dbReference type="Proteomes" id="UP000250235"/>
    </source>
</evidence>